<reference evidence="2 3" key="1">
    <citation type="journal article" date="2019" name="Mol. Biol. Evol.">
        <title>Blast fungal genomes show frequent chromosomal changes, gene gains and losses, and effector gene turnover.</title>
        <authorList>
            <person name="Gomez Luciano L.B."/>
            <person name="Jason Tsai I."/>
            <person name="Chuma I."/>
            <person name="Tosa Y."/>
            <person name="Chen Y.H."/>
            <person name="Li J.Y."/>
            <person name="Li M.Y."/>
            <person name="Jade Lu M.Y."/>
            <person name="Nakayashiki H."/>
            <person name="Li W.H."/>
        </authorList>
    </citation>
    <scope>NUCLEOTIDE SEQUENCE [LARGE SCALE GENOMIC DNA]</scope>
    <source>
        <strain evidence="2">MZ5-1-6</strain>
    </source>
</reference>
<dbReference type="SUPFAM" id="SSF56399">
    <property type="entry name" value="ADP-ribosylation"/>
    <property type="match status" value="1"/>
</dbReference>
<evidence type="ECO:0000313" key="2">
    <source>
        <dbReference type="EMBL" id="QBZ66229.1"/>
    </source>
</evidence>
<proteinExistence type="predicted"/>
<feature type="chain" id="PRO_5020495319" description="Secreted protein" evidence="1">
    <location>
        <begin position="21"/>
        <end position="157"/>
    </location>
</feature>
<evidence type="ECO:0000256" key="1">
    <source>
        <dbReference type="SAM" id="SignalP"/>
    </source>
</evidence>
<protein>
    <recommendedName>
        <fullName evidence="4">Secreted protein</fullName>
    </recommendedName>
</protein>
<accession>A0A4P7NUX6</accession>
<feature type="signal peptide" evidence="1">
    <location>
        <begin position="1"/>
        <end position="20"/>
    </location>
</feature>
<evidence type="ECO:0008006" key="4">
    <source>
        <dbReference type="Google" id="ProtNLM"/>
    </source>
</evidence>
<keyword evidence="1" id="KW-0732">Signal</keyword>
<gene>
    <name evidence="2" type="ORF">PoMZ_13202</name>
</gene>
<dbReference type="EMBL" id="CP034210">
    <property type="protein sequence ID" value="QBZ66229.1"/>
    <property type="molecule type" value="Genomic_DNA"/>
</dbReference>
<evidence type="ECO:0000313" key="3">
    <source>
        <dbReference type="Proteomes" id="UP000294847"/>
    </source>
</evidence>
<organism evidence="2 3">
    <name type="scientific">Pyricularia oryzae</name>
    <name type="common">Rice blast fungus</name>
    <name type="synonym">Magnaporthe oryzae</name>
    <dbReference type="NCBI Taxonomy" id="318829"/>
    <lineage>
        <taxon>Eukaryota</taxon>
        <taxon>Fungi</taxon>
        <taxon>Dikarya</taxon>
        <taxon>Ascomycota</taxon>
        <taxon>Pezizomycotina</taxon>
        <taxon>Sordariomycetes</taxon>
        <taxon>Sordariomycetidae</taxon>
        <taxon>Magnaporthales</taxon>
        <taxon>Pyriculariaceae</taxon>
        <taxon>Pyricularia</taxon>
    </lineage>
</organism>
<dbReference type="AlphaFoldDB" id="A0A4P7NUX6"/>
<sequence>MHTLTLLTFAVLLGNTLTMAGKVLVRVDSRDPDVIQRCNGFKIHCPQVLPENFEPLHYMENNLLDRWGATWKDKAHATEYINRYAPKGRAWIYWLEVKAEDVPEEITHKNQPDISRYPFSKVIEWVHSSHHGISRVPNPEYKAGLWASIRKNVKGGR</sequence>
<dbReference type="Gene3D" id="3.90.210.10">
    <property type="entry name" value="Heat-Labile Enterotoxin, subunit A"/>
    <property type="match status" value="1"/>
</dbReference>
<dbReference type="Proteomes" id="UP000294847">
    <property type="component" value="Chromosome 7"/>
</dbReference>
<name>A0A4P7NUX6_PYROR</name>